<dbReference type="Gene3D" id="3.30.450.40">
    <property type="match status" value="1"/>
</dbReference>
<gene>
    <name evidence="2" type="ORF">MET9862_00524</name>
</gene>
<evidence type="ECO:0000259" key="1">
    <source>
        <dbReference type="Pfam" id="PF13185"/>
    </source>
</evidence>
<protein>
    <recommendedName>
        <fullName evidence="1">GAF domain-containing protein</fullName>
    </recommendedName>
</protein>
<dbReference type="RefSeq" id="WP_142581558.1">
    <property type="nucleotide sequence ID" value="NZ_CABFPH010000004.1"/>
</dbReference>
<dbReference type="AlphaFoldDB" id="A0A509E9Z0"/>
<feature type="domain" description="GAF" evidence="1">
    <location>
        <begin position="19"/>
        <end position="152"/>
    </location>
</feature>
<reference evidence="2 3" key="1">
    <citation type="submission" date="2019-06" db="EMBL/GenBank/DDBJ databases">
        <authorList>
            <person name="Rodrigo-Torres L."/>
            <person name="Arahal R. D."/>
            <person name="Lucena T."/>
        </authorList>
    </citation>
    <scope>NUCLEOTIDE SEQUENCE [LARGE SCALE GENOMIC DNA]</scope>
    <source>
        <strain evidence="2 3">SB0023/3</strain>
    </source>
</reference>
<evidence type="ECO:0000313" key="3">
    <source>
        <dbReference type="Proteomes" id="UP000410984"/>
    </source>
</evidence>
<name>A0A509E9Z0_9HYPH</name>
<accession>A0A509E9Z0</accession>
<dbReference type="InterPro" id="IPR003018">
    <property type="entry name" value="GAF"/>
</dbReference>
<organism evidence="2 3">
    <name type="scientific">Methylobacterium symbioticum</name>
    <dbReference type="NCBI Taxonomy" id="2584084"/>
    <lineage>
        <taxon>Bacteria</taxon>
        <taxon>Pseudomonadati</taxon>
        <taxon>Pseudomonadota</taxon>
        <taxon>Alphaproteobacteria</taxon>
        <taxon>Hyphomicrobiales</taxon>
        <taxon>Methylobacteriaceae</taxon>
        <taxon>Methylobacterium</taxon>
    </lineage>
</organism>
<dbReference type="Proteomes" id="UP000410984">
    <property type="component" value="Unassembled WGS sequence"/>
</dbReference>
<sequence length="160" mass="17660">MDRSQVKLEEAHHRLLRVRSLDELVIVLRETARQIAGSDGIAVVLRDGAFCRYVAEDAVGPLWRGQRFPLEACISGWAMLNRQPAVVPDIERDPRVPAWAYKAASMRSLVMVPIGAPVPVAALGSYWCTFVEPDPDTVQRLQALADMATAALTRLHFAVA</sequence>
<dbReference type="EMBL" id="CABFPH010000004">
    <property type="protein sequence ID" value="VUD69963.1"/>
    <property type="molecule type" value="Genomic_DNA"/>
</dbReference>
<dbReference type="Pfam" id="PF13185">
    <property type="entry name" value="GAF_2"/>
    <property type="match status" value="1"/>
</dbReference>
<dbReference type="OrthoDB" id="9767435at2"/>
<keyword evidence="3" id="KW-1185">Reference proteome</keyword>
<evidence type="ECO:0000313" key="2">
    <source>
        <dbReference type="EMBL" id="VUD69963.1"/>
    </source>
</evidence>
<dbReference type="SUPFAM" id="SSF55781">
    <property type="entry name" value="GAF domain-like"/>
    <property type="match status" value="1"/>
</dbReference>
<proteinExistence type="predicted"/>
<dbReference type="InterPro" id="IPR029016">
    <property type="entry name" value="GAF-like_dom_sf"/>
</dbReference>